<feature type="domain" description="Fido" evidence="1">
    <location>
        <begin position="183"/>
        <end position="314"/>
    </location>
</feature>
<protein>
    <submittedName>
        <fullName evidence="2">Prophage maintenance system killer protein</fullName>
    </submittedName>
</protein>
<dbReference type="InterPro" id="IPR053737">
    <property type="entry name" value="Type_II_TA_Toxin"/>
</dbReference>
<evidence type="ECO:0000259" key="1">
    <source>
        <dbReference type="PROSITE" id="PS51459"/>
    </source>
</evidence>
<dbReference type="PROSITE" id="PS51459">
    <property type="entry name" value="FIDO"/>
    <property type="match status" value="1"/>
</dbReference>
<proteinExistence type="predicted"/>
<name>A0ABU0E4Q2_9FIRM</name>
<dbReference type="RefSeq" id="WP_307408971.1">
    <property type="nucleotide sequence ID" value="NZ_JAUSUR010000004.1"/>
</dbReference>
<reference evidence="2 3" key="1">
    <citation type="submission" date="2023-07" db="EMBL/GenBank/DDBJ databases">
        <title>Genomic Encyclopedia of Type Strains, Phase IV (KMG-IV): sequencing the most valuable type-strain genomes for metagenomic binning, comparative biology and taxonomic classification.</title>
        <authorList>
            <person name="Goeker M."/>
        </authorList>
    </citation>
    <scope>NUCLEOTIDE SEQUENCE [LARGE SCALE GENOMIC DNA]</scope>
    <source>
        <strain evidence="2 3">DSM 16784</strain>
    </source>
</reference>
<dbReference type="InterPro" id="IPR011204">
    <property type="entry name" value="Virulence_RhuM-like"/>
</dbReference>
<evidence type="ECO:0000313" key="3">
    <source>
        <dbReference type="Proteomes" id="UP001230220"/>
    </source>
</evidence>
<accession>A0ABU0E4Q2</accession>
<keyword evidence="3" id="KW-1185">Reference proteome</keyword>
<sequence>MSEDKNVIKFIDNELSLEVQVSPEEDTVWLDQKQLSELFDKDQSVISRHIKKIFSEGELEEGSNMQKMHIANSDKPVNFYNLDVIISVGYRVKSHRGVQFRKWANKILREYLIKGYALNPKVLSIQDYNHVVEILDNYRKVDGKLTVSSDSILDFLIAYSDGLKILDDYDHHSIQVPEGQKAIYKITYEECMDVIKKSKFQEKGDKFAIERDESFRSSIATIYQSFGGDDLYPSLEDKAAHLLYFITKNHSFFDGNKRIAATIFLYFMDKNEALFLDNKKRISEETLATLTIPIASRGPKDIELILNLIKLLIK</sequence>
<evidence type="ECO:0000313" key="2">
    <source>
        <dbReference type="EMBL" id="MDQ0361869.1"/>
    </source>
</evidence>
<gene>
    <name evidence="2" type="ORF">J2S15_002619</name>
</gene>
<dbReference type="Gene3D" id="1.20.120.1870">
    <property type="entry name" value="Fic/DOC protein, Fido domain"/>
    <property type="match status" value="1"/>
</dbReference>
<comment type="caution">
    <text evidence="2">The sequence shown here is derived from an EMBL/GenBank/DDBJ whole genome shotgun (WGS) entry which is preliminary data.</text>
</comment>
<dbReference type="PANTHER" id="PTHR35810:SF1">
    <property type="entry name" value="CYTOPLASMIC PROTEIN"/>
    <property type="match status" value="1"/>
</dbReference>
<dbReference type="PANTHER" id="PTHR35810">
    <property type="entry name" value="CYTOPLASMIC PROTEIN-RELATED"/>
    <property type="match status" value="1"/>
</dbReference>
<dbReference type="Pfam" id="PF13310">
    <property type="entry name" value="Virulence_RhuM"/>
    <property type="match status" value="1"/>
</dbReference>
<dbReference type="Pfam" id="PF02661">
    <property type="entry name" value="Fic"/>
    <property type="match status" value="1"/>
</dbReference>
<organism evidence="2 3">
    <name type="scientific">Breznakia pachnodae</name>
    <dbReference type="NCBI Taxonomy" id="265178"/>
    <lineage>
        <taxon>Bacteria</taxon>
        <taxon>Bacillati</taxon>
        <taxon>Bacillota</taxon>
        <taxon>Erysipelotrichia</taxon>
        <taxon>Erysipelotrichales</taxon>
        <taxon>Erysipelotrichaceae</taxon>
        <taxon>Breznakia</taxon>
    </lineage>
</organism>
<dbReference type="EMBL" id="JAUSUR010000004">
    <property type="protein sequence ID" value="MDQ0361869.1"/>
    <property type="molecule type" value="Genomic_DNA"/>
</dbReference>
<dbReference type="InterPro" id="IPR003812">
    <property type="entry name" value="Fido"/>
</dbReference>
<dbReference type="Proteomes" id="UP001230220">
    <property type="component" value="Unassembled WGS sequence"/>
</dbReference>